<keyword evidence="9" id="KW-0560">Oxidoreductase</keyword>
<feature type="domain" description="3-oxo-5-alpha-steroid 4-dehydrogenase C-terminal" evidence="10">
    <location>
        <begin position="192"/>
        <end position="306"/>
    </location>
</feature>
<dbReference type="OMA" id="HFLFEIC"/>
<dbReference type="KEGG" id="spu:579990"/>
<keyword evidence="9" id="KW-0256">Endoplasmic reticulum</keyword>
<protein>
    <recommendedName>
        <fullName evidence="7 9">Polyprenal reductase</fullName>
        <ecNumber evidence="2 9">1.3.1.94</ecNumber>
    </recommendedName>
</protein>
<feature type="transmembrane region" description="Helical" evidence="9">
    <location>
        <begin position="148"/>
        <end position="167"/>
    </location>
</feature>
<dbReference type="EC" id="1.3.1.94" evidence="2 9"/>
<dbReference type="PANTHER" id="PTHR14624">
    <property type="entry name" value="DFG10 PROTEIN"/>
    <property type="match status" value="1"/>
</dbReference>
<organism evidence="11 12">
    <name type="scientific">Strongylocentrotus purpuratus</name>
    <name type="common">Purple sea urchin</name>
    <dbReference type="NCBI Taxonomy" id="7668"/>
    <lineage>
        <taxon>Eukaryota</taxon>
        <taxon>Metazoa</taxon>
        <taxon>Echinodermata</taxon>
        <taxon>Eleutherozoa</taxon>
        <taxon>Echinozoa</taxon>
        <taxon>Echinoidea</taxon>
        <taxon>Euechinoidea</taxon>
        <taxon>Echinacea</taxon>
        <taxon>Camarodonta</taxon>
        <taxon>Echinidea</taxon>
        <taxon>Strongylocentrotidae</taxon>
        <taxon>Strongylocentrotus</taxon>
    </lineage>
</organism>
<dbReference type="GO" id="GO:0005789">
    <property type="term" value="C:endoplasmic reticulum membrane"/>
    <property type="evidence" value="ECO:0007669"/>
    <property type="project" value="UniProtKB-SubCell"/>
</dbReference>
<dbReference type="InterPro" id="IPR039698">
    <property type="entry name" value="Dfg10/SRD5A3"/>
</dbReference>
<evidence type="ECO:0000313" key="12">
    <source>
        <dbReference type="Proteomes" id="UP000007110"/>
    </source>
</evidence>
<comment type="subcellular location">
    <subcellularLocation>
        <location evidence="1">Endomembrane system</location>
        <topology evidence="1">Multi-pass membrane protein</topology>
    </subcellularLocation>
    <subcellularLocation>
        <location evidence="9">Endoplasmic reticulum membrane</location>
    </subcellularLocation>
</comment>
<feature type="transmembrane region" description="Helical" evidence="9">
    <location>
        <begin position="195"/>
        <end position="218"/>
    </location>
</feature>
<dbReference type="GO" id="GO:0016095">
    <property type="term" value="P:polyprenol catabolic process"/>
    <property type="evidence" value="ECO:0007669"/>
    <property type="project" value="UniProtKB-UniRule"/>
</dbReference>
<evidence type="ECO:0000259" key="10">
    <source>
        <dbReference type="Pfam" id="PF02544"/>
    </source>
</evidence>
<dbReference type="GO" id="GO:0160198">
    <property type="term" value="F:polyprenal reductase activity"/>
    <property type="evidence" value="ECO:0007669"/>
    <property type="project" value="UniProtKB-EC"/>
</dbReference>
<sequence>MDPLSWTWLVFIVSFVFVLLSYSPEVYNFLPHLIKDVVVYGKLLDPRKRTGIQQYLLVPKRWFVHFYILSFIWNGFILMNVVQCTLQGSVLPLWFSKMMSFLTSYPVSPPAVDLLTVLIAMAVIVIHAHRRIYECLAVSVYSNSSIHVTHYITGIFFYSFIGISIMAEGPNLSLKGTGEPIQLMDLVEDLRWHHIAGLLMFVWASWHHHIAHVIFASLRKTKKDVSRHMIPQGDWFDYVSCPHYLAETLIYTSLAVILGGHHRTWWLVLSFVFSNQTAASVKVHRWYQGKFEDYPKERKAFMPFVF</sequence>
<keyword evidence="5 9" id="KW-0472">Membrane</keyword>
<evidence type="ECO:0000256" key="1">
    <source>
        <dbReference type="ARBA" id="ARBA00004127"/>
    </source>
</evidence>
<comment type="pathway">
    <text evidence="9">Protein modification; protein glycosylation.</text>
</comment>
<evidence type="ECO:0000256" key="8">
    <source>
        <dbReference type="ARBA" id="ARBA00049427"/>
    </source>
</evidence>
<evidence type="ECO:0000256" key="2">
    <source>
        <dbReference type="ARBA" id="ARBA00012522"/>
    </source>
</evidence>
<name>A0A7M7HJM1_STRPU</name>
<reference evidence="12" key="1">
    <citation type="submission" date="2015-02" db="EMBL/GenBank/DDBJ databases">
        <title>Genome sequencing for Strongylocentrotus purpuratus.</title>
        <authorList>
            <person name="Murali S."/>
            <person name="Liu Y."/>
            <person name="Vee V."/>
            <person name="English A."/>
            <person name="Wang M."/>
            <person name="Skinner E."/>
            <person name="Han Y."/>
            <person name="Muzny D.M."/>
            <person name="Worley K.C."/>
            <person name="Gibbs R.A."/>
        </authorList>
    </citation>
    <scope>NUCLEOTIDE SEQUENCE</scope>
</reference>
<dbReference type="Proteomes" id="UP000007110">
    <property type="component" value="Unassembled WGS sequence"/>
</dbReference>
<dbReference type="GO" id="GO:0005783">
    <property type="term" value="C:endoplasmic reticulum"/>
    <property type="evidence" value="ECO:0000318"/>
    <property type="project" value="GO_Central"/>
</dbReference>
<feature type="transmembrane region" description="Helical" evidence="9">
    <location>
        <begin position="66"/>
        <end position="95"/>
    </location>
</feature>
<keyword evidence="4 9" id="KW-1133">Transmembrane helix</keyword>
<dbReference type="PROSITE" id="PS50244">
    <property type="entry name" value="S5A_REDUCTASE"/>
    <property type="match status" value="1"/>
</dbReference>
<accession>A0A7M7HJM1</accession>
<proteinExistence type="inferred from homology"/>
<evidence type="ECO:0000256" key="4">
    <source>
        <dbReference type="ARBA" id="ARBA00022989"/>
    </source>
</evidence>
<dbReference type="OrthoDB" id="541710at2759"/>
<dbReference type="GO" id="GO:0006488">
    <property type="term" value="P:dolichol-linked oligosaccharide biosynthetic process"/>
    <property type="evidence" value="ECO:0007669"/>
    <property type="project" value="UniProtKB-UniRule"/>
</dbReference>
<evidence type="ECO:0000256" key="3">
    <source>
        <dbReference type="ARBA" id="ARBA00022692"/>
    </source>
</evidence>
<dbReference type="PANTHER" id="PTHR14624:SF0">
    <property type="entry name" value="POLYPRENOL REDUCTASE"/>
    <property type="match status" value="1"/>
</dbReference>
<dbReference type="UniPathway" id="UPA00378"/>
<evidence type="ECO:0000313" key="11">
    <source>
        <dbReference type="EnsemblMetazoa" id="XP_011681939"/>
    </source>
</evidence>
<feature type="transmembrane region" description="Helical" evidence="9">
    <location>
        <begin position="6"/>
        <end position="23"/>
    </location>
</feature>
<evidence type="ECO:0000256" key="7">
    <source>
        <dbReference type="ARBA" id="ARBA00047186"/>
    </source>
</evidence>
<dbReference type="InterPro" id="IPR001104">
    <property type="entry name" value="3-oxo-5_a-steroid_4-DH_C"/>
</dbReference>
<dbReference type="Pfam" id="PF02544">
    <property type="entry name" value="Steroid_dh"/>
    <property type="match status" value="1"/>
</dbReference>
<reference evidence="11" key="2">
    <citation type="submission" date="2021-01" db="UniProtKB">
        <authorList>
            <consortium name="EnsemblMetazoa"/>
        </authorList>
    </citation>
    <scope>IDENTIFICATION</scope>
</reference>
<dbReference type="InParanoid" id="A0A7M7HJM1"/>
<dbReference type="RefSeq" id="XP_011681939.1">
    <property type="nucleotide sequence ID" value="XM_011683637.2"/>
</dbReference>
<keyword evidence="12" id="KW-1185">Reference proteome</keyword>
<evidence type="ECO:0000256" key="9">
    <source>
        <dbReference type="RuleBase" id="RU367081"/>
    </source>
</evidence>
<keyword evidence="9" id="KW-0521">NADP</keyword>
<feature type="transmembrane region" description="Helical" evidence="9">
    <location>
        <begin position="107"/>
        <end position="128"/>
    </location>
</feature>
<evidence type="ECO:0000256" key="5">
    <source>
        <dbReference type="ARBA" id="ARBA00023136"/>
    </source>
</evidence>
<dbReference type="EnsemblMetazoa" id="XM_011683637">
    <property type="protein sequence ID" value="XP_011681939"/>
    <property type="gene ID" value="LOC579990"/>
</dbReference>
<comment type="catalytic activity">
    <reaction evidence="8 9">
        <text>a di-trans,poly-cis-dolichal + NADP(+) = a di-trans,poly-cis-polyprenal + NADPH + H(+)</text>
        <dbReference type="Rhea" id="RHEA:80727"/>
        <dbReference type="Rhea" id="RHEA-COMP:19536"/>
        <dbReference type="Rhea" id="RHEA-COMP:19537"/>
        <dbReference type="ChEBI" id="CHEBI:15378"/>
        <dbReference type="ChEBI" id="CHEBI:57783"/>
        <dbReference type="ChEBI" id="CHEBI:58349"/>
        <dbReference type="ChEBI" id="CHEBI:231623"/>
        <dbReference type="ChEBI" id="CHEBI:231637"/>
        <dbReference type="EC" id="1.3.1.94"/>
    </reaction>
    <physiologicalReaction direction="right-to-left" evidence="8 9">
        <dbReference type="Rhea" id="RHEA:80729"/>
    </physiologicalReaction>
</comment>
<dbReference type="AlphaFoldDB" id="A0A7M7HJM1"/>
<keyword evidence="3 9" id="KW-0812">Transmembrane</keyword>
<dbReference type="GO" id="GO:0102389">
    <property type="term" value="F:polyprenol reductase activity"/>
    <property type="evidence" value="ECO:0000318"/>
    <property type="project" value="GO_Central"/>
</dbReference>
<evidence type="ECO:0000256" key="6">
    <source>
        <dbReference type="ARBA" id="ARBA00046320"/>
    </source>
</evidence>
<dbReference type="FunCoup" id="A0A7M7HJM1">
    <property type="interactions" value="719"/>
</dbReference>
<comment type="similarity">
    <text evidence="6 9">Belongs to the steroid 5-alpha reductase family. Polyprenal reductase subfamily.</text>
</comment>
<comment type="function">
    <text evidence="9">Plays a key role in early steps of protein N-linked glycosylation by being involved in the conversion of polyprenol into dolichol. Acts as a polyprenal reductase that mediates the reduction of polyprenal into dolichal in a NADP-dependent mechanism. Dolichols are required for the synthesis of dolichol-linked monosaccharides and the oligosaccharide precursor used for N-glycosylation.</text>
</comment>
<dbReference type="GeneID" id="579990"/>